<evidence type="ECO:0000256" key="1">
    <source>
        <dbReference type="SAM" id="MobiDB-lite"/>
    </source>
</evidence>
<dbReference type="GeneID" id="27672194"/>
<gene>
    <name evidence="2" type="ORF">SPSK_10544</name>
</gene>
<accession>A0A0F2LZI3</accession>
<organism evidence="2 3">
    <name type="scientific">Sporothrix schenckii 1099-18</name>
    <dbReference type="NCBI Taxonomy" id="1397361"/>
    <lineage>
        <taxon>Eukaryota</taxon>
        <taxon>Fungi</taxon>
        <taxon>Dikarya</taxon>
        <taxon>Ascomycota</taxon>
        <taxon>Pezizomycotina</taxon>
        <taxon>Sordariomycetes</taxon>
        <taxon>Sordariomycetidae</taxon>
        <taxon>Ophiostomatales</taxon>
        <taxon>Ophiostomataceae</taxon>
        <taxon>Sporothrix</taxon>
    </lineage>
</organism>
<feature type="region of interest" description="Disordered" evidence="1">
    <location>
        <begin position="55"/>
        <end position="80"/>
    </location>
</feature>
<dbReference type="VEuPathDB" id="FungiDB:SPSK_10544"/>
<name>A0A0F2LZI3_SPOSC</name>
<reference evidence="2 3" key="1">
    <citation type="journal article" date="2014" name="BMC Genomics">
        <title>Comparative genomics of the major fungal agents of human and animal Sporotrichosis: Sporothrix schenckii and Sporothrix brasiliensis.</title>
        <authorList>
            <person name="Teixeira M.M."/>
            <person name="de Almeida L.G."/>
            <person name="Kubitschek-Barreira P."/>
            <person name="Alves F.L."/>
            <person name="Kioshima E.S."/>
            <person name="Abadio A.K."/>
            <person name="Fernandes L."/>
            <person name="Derengowski L.S."/>
            <person name="Ferreira K.S."/>
            <person name="Souza R.C."/>
            <person name="Ruiz J.C."/>
            <person name="de Andrade N.C."/>
            <person name="Paes H.C."/>
            <person name="Nicola A.M."/>
            <person name="Albuquerque P."/>
            <person name="Gerber A.L."/>
            <person name="Martins V.P."/>
            <person name="Peconick L.D."/>
            <person name="Neto A.V."/>
            <person name="Chaucanez C.B."/>
            <person name="Silva P.A."/>
            <person name="Cunha O.L."/>
            <person name="de Oliveira F.F."/>
            <person name="dos Santos T.C."/>
            <person name="Barros A.L."/>
            <person name="Soares M.A."/>
            <person name="de Oliveira L.M."/>
            <person name="Marini M.M."/>
            <person name="Villalobos-Duno H."/>
            <person name="Cunha M.M."/>
            <person name="de Hoog S."/>
            <person name="da Silveira J.F."/>
            <person name="Henrissat B."/>
            <person name="Nino-Vega G.A."/>
            <person name="Cisalpino P.S."/>
            <person name="Mora-Montes H.M."/>
            <person name="Almeida S.R."/>
            <person name="Stajich J.E."/>
            <person name="Lopes-Bezerra L.M."/>
            <person name="Vasconcelos A.T."/>
            <person name="Felipe M.S."/>
        </authorList>
    </citation>
    <scope>NUCLEOTIDE SEQUENCE [LARGE SCALE GENOMIC DNA]</scope>
    <source>
        <strain evidence="2 3">1099-18</strain>
    </source>
</reference>
<reference evidence="2 3" key="2">
    <citation type="journal article" date="2015" name="Eukaryot. Cell">
        <title>Asexual propagation of a virulent clone complex in a human and feline outbreak of sporotrichosis.</title>
        <authorList>
            <person name="Teixeira Mde M."/>
            <person name="Rodrigues A.M."/>
            <person name="Tsui C.K."/>
            <person name="de Almeida L.G."/>
            <person name="Van Diepeningen A.D."/>
            <person name="van den Ende B.G."/>
            <person name="Fernandes G.F."/>
            <person name="Kano R."/>
            <person name="Hamelin R.C."/>
            <person name="Lopes-Bezerra L.M."/>
            <person name="Vasconcelos A.T."/>
            <person name="de Hoog S."/>
            <person name="de Camargo Z.P."/>
            <person name="Felipe M.S."/>
        </authorList>
    </citation>
    <scope>NUCLEOTIDE SEQUENCE [LARGE SCALE GENOMIC DNA]</scope>
    <source>
        <strain evidence="2 3">1099-18</strain>
    </source>
</reference>
<proteinExistence type="predicted"/>
<evidence type="ECO:0000313" key="2">
    <source>
        <dbReference type="EMBL" id="KJR82239.1"/>
    </source>
</evidence>
<dbReference type="RefSeq" id="XP_016584915.1">
    <property type="nucleotide sequence ID" value="XM_016736917.1"/>
</dbReference>
<dbReference type="AlphaFoldDB" id="A0A0F2LZI3"/>
<comment type="caution">
    <text evidence="2">The sequence shown here is derived from an EMBL/GenBank/DDBJ whole genome shotgun (WGS) entry which is preliminary data.</text>
</comment>
<dbReference type="Proteomes" id="UP000033710">
    <property type="component" value="Unassembled WGS sequence"/>
</dbReference>
<dbReference type="EMBL" id="AXCR01000010">
    <property type="protein sequence ID" value="KJR82239.1"/>
    <property type="molecule type" value="Genomic_DNA"/>
</dbReference>
<dbReference type="KEGG" id="ssck:SPSK_10544"/>
<evidence type="ECO:0000313" key="3">
    <source>
        <dbReference type="Proteomes" id="UP000033710"/>
    </source>
</evidence>
<sequence>MPTRLRLNVGTDDERPGLWFLQLTGLLLPQSCSAGQLHAAMLATRKDSAWGACQRTREREKSTENGGETILRALAERRLS</sequence>
<protein>
    <submittedName>
        <fullName evidence="2">Uncharacterized protein</fullName>
    </submittedName>
</protein>